<gene>
    <name evidence="3" type="ORF">CM83_12633</name>
</gene>
<feature type="non-terminal residue" evidence="3">
    <location>
        <position position="359"/>
    </location>
</feature>
<feature type="signal peptide" evidence="2">
    <location>
        <begin position="1"/>
        <end position="19"/>
    </location>
</feature>
<feature type="chain" id="PRO_5002069020" evidence="2">
    <location>
        <begin position="20"/>
        <end position="359"/>
    </location>
</feature>
<dbReference type="AlphaFoldDB" id="A0A0A9WET4"/>
<dbReference type="EMBL" id="GBHO01037315">
    <property type="protein sequence ID" value="JAG06289.1"/>
    <property type="molecule type" value="Transcribed_RNA"/>
</dbReference>
<reference evidence="3" key="1">
    <citation type="journal article" date="2014" name="PLoS ONE">
        <title>Transcriptome-Based Identification of ABC Transporters in the Western Tarnished Plant Bug Lygus hesperus.</title>
        <authorList>
            <person name="Hull J.J."/>
            <person name="Chaney K."/>
            <person name="Geib S.M."/>
            <person name="Fabrick J.A."/>
            <person name="Brent C.S."/>
            <person name="Walsh D."/>
            <person name="Lavine L.C."/>
        </authorList>
    </citation>
    <scope>NUCLEOTIDE SEQUENCE</scope>
</reference>
<reference evidence="3" key="2">
    <citation type="submission" date="2014-07" db="EMBL/GenBank/DDBJ databases">
        <authorList>
            <person name="Hull J."/>
        </authorList>
    </citation>
    <scope>NUCLEOTIDE SEQUENCE</scope>
</reference>
<organism evidence="3">
    <name type="scientific">Lygus hesperus</name>
    <name type="common">Western plant bug</name>
    <dbReference type="NCBI Taxonomy" id="30085"/>
    <lineage>
        <taxon>Eukaryota</taxon>
        <taxon>Metazoa</taxon>
        <taxon>Ecdysozoa</taxon>
        <taxon>Arthropoda</taxon>
        <taxon>Hexapoda</taxon>
        <taxon>Insecta</taxon>
        <taxon>Pterygota</taxon>
        <taxon>Neoptera</taxon>
        <taxon>Paraneoptera</taxon>
        <taxon>Hemiptera</taxon>
        <taxon>Heteroptera</taxon>
        <taxon>Panheteroptera</taxon>
        <taxon>Cimicomorpha</taxon>
        <taxon>Miridae</taxon>
        <taxon>Mirini</taxon>
        <taxon>Lygus</taxon>
    </lineage>
</organism>
<evidence type="ECO:0000256" key="2">
    <source>
        <dbReference type="SAM" id="SignalP"/>
    </source>
</evidence>
<feature type="region of interest" description="Disordered" evidence="1">
    <location>
        <begin position="339"/>
        <end position="359"/>
    </location>
</feature>
<evidence type="ECO:0000256" key="1">
    <source>
        <dbReference type="SAM" id="MobiDB-lite"/>
    </source>
</evidence>
<protein>
    <submittedName>
        <fullName evidence="3">Uncharacterized protein</fullName>
    </submittedName>
</protein>
<sequence length="359" mass="40691">MSWFIVFLACIAQIGTVSCSLDEVKSAERLMSSLQRIQTKLHSIRTVITKYSDHHCSEILNKTDVHLADLQICAFHQNYVKDEWVRAMNPTLFELRHFRRTLLQVQGDRKILSPYFLAKISTFIQDEDNIMSDAIRAATEICVKNQIKTHETKKIEQQLKKYAHKWFTTTESVTDTHTEEMPSSSTGVPISASFTVDEWLLLTTESTPKMDVSNEKAITTKNDETKLISGQCQDVGGSTCKGEYYVDDSFSAGERNPDSSAVTGTPQFPITERPERIMIMTSKKFITNKTKQRETSLKTRTSSKPLEIDRNLTSSDVQMTSGMNSGWVNWLILDTNLSDSKGEDCNEEDPGDDCYGMNF</sequence>
<accession>A0A0A9WET4</accession>
<keyword evidence="2" id="KW-0732">Signal</keyword>
<proteinExistence type="predicted"/>
<evidence type="ECO:0000313" key="3">
    <source>
        <dbReference type="EMBL" id="JAG06289.1"/>
    </source>
</evidence>
<name>A0A0A9WET4_LYGHE</name>